<dbReference type="InterPro" id="IPR024284">
    <property type="entry name" value="DUF3826"/>
</dbReference>
<dbReference type="STRING" id="1122159.SAMN02745246_01152"/>
<gene>
    <name evidence="2" type="ORF">DSL99_1007</name>
</gene>
<dbReference type="AlphaFoldDB" id="A0A4Q0PP23"/>
<name>A0A4Q0PP23_9FLAO</name>
<protein>
    <recommendedName>
        <fullName evidence="4">DUF3826 domain-containing protein</fullName>
    </recommendedName>
</protein>
<evidence type="ECO:0000313" key="2">
    <source>
        <dbReference type="EMBL" id="RXG32201.1"/>
    </source>
</evidence>
<evidence type="ECO:0008006" key="4">
    <source>
        <dbReference type="Google" id="ProtNLM"/>
    </source>
</evidence>
<keyword evidence="1" id="KW-0732">Signal</keyword>
<evidence type="ECO:0000256" key="1">
    <source>
        <dbReference type="SAM" id="SignalP"/>
    </source>
</evidence>
<feature type="signal peptide" evidence="1">
    <location>
        <begin position="1"/>
        <end position="22"/>
    </location>
</feature>
<sequence length="223" mass="25889">MKYFKIPVLLIFLVFCSCKSTAQQDFDPAYVKVTNERAQKIVDNLAISNTKKELKVRDLIAGQYRALSKIQENEEAELAVVKTSKMSEELKQSKKEAITSKVDAETKKLHKQYLKSLKKQLNDKQVTEVKDGMTYGVVEITYEGYQDMLPELLKEEKEYIYKNLVEARELAMDAGSSKEKHAWFGKYKGRINNYLSQRGYDLNAESEAWHKRIEARKKEENNN</sequence>
<feature type="chain" id="PRO_5020293169" description="DUF3826 domain-containing protein" evidence="1">
    <location>
        <begin position="23"/>
        <end position="223"/>
    </location>
</feature>
<dbReference type="Pfam" id="PF12875">
    <property type="entry name" value="DUF3826"/>
    <property type="match status" value="1"/>
</dbReference>
<comment type="caution">
    <text evidence="2">The sequence shown here is derived from an EMBL/GenBank/DDBJ whole genome shotgun (WGS) entry which is preliminary data.</text>
</comment>
<organism evidence="2 3">
    <name type="scientific">Leeuwenhoekiella marinoflava</name>
    <dbReference type="NCBI Taxonomy" id="988"/>
    <lineage>
        <taxon>Bacteria</taxon>
        <taxon>Pseudomonadati</taxon>
        <taxon>Bacteroidota</taxon>
        <taxon>Flavobacteriia</taxon>
        <taxon>Flavobacteriales</taxon>
        <taxon>Flavobacteriaceae</taxon>
        <taxon>Leeuwenhoekiella</taxon>
    </lineage>
</organism>
<accession>A0A4Q0PP23</accession>
<dbReference type="EMBL" id="QOVL01000004">
    <property type="protein sequence ID" value="RXG32201.1"/>
    <property type="molecule type" value="Genomic_DNA"/>
</dbReference>
<proteinExistence type="predicted"/>
<dbReference type="PROSITE" id="PS51257">
    <property type="entry name" value="PROKAR_LIPOPROTEIN"/>
    <property type="match status" value="1"/>
</dbReference>
<dbReference type="RefSeq" id="WP_073098130.1">
    <property type="nucleotide sequence ID" value="NZ_QOVL01000004.1"/>
</dbReference>
<reference evidence="2 3" key="1">
    <citation type="submission" date="2018-07" db="EMBL/GenBank/DDBJ databases">
        <title>Leeuwenhoekiella genomics.</title>
        <authorList>
            <person name="Tahon G."/>
            <person name="Willems A."/>
        </authorList>
    </citation>
    <scope>NUCLEOTIDE SEQUENCE [LARGE SCALE GENOMIC DNA]</scope>
    <source>
        <strain evidence="2 3">LMG 1345</strain>
    </source>
</reference>
<dbReference type="Proteomes" id="UP000290608">
    <property type="component" value="Unassembled WGS sequence"/>
</dbReference>
<evidence type="ECO:0000313" key="3">
    <source>
        <dbReference type="Proteomes" id="UP000290608"/>
    </source>
</evidence>